<keyword evidence="3" id="KW-1185">Reference proteome</keyword>
<feature type="region of interest" description="Disordered" evidence="1">
    <location>
        <begin position="540"/>
        <end position="690"/>
    </location>
</feature>
<comment type="caution">
    <text evidence="2">The sequence shown here is derived from an EMBL/GenBank/DDBJ whole genome shotgun (WGS) entry which is preliminary data.</text>
</comment>
<proteinExistence type="predicted"/>
<evidence type="ECO:0000256" key="1">
    <source>
        <dbReference type="SAM" id="MobiDB-lite"/>
    </source>
</evidence>
<dbReference type="Gene3D" id="3.40.50.300">
    <property type="entry name" value="P-loop containing nucleotide triphosphate hydrolases"/>
    <property type="match status" value="1"/>
</dbReference>
<feature type="compositionally biased region" description="Basic and acidic residues" evidence="1">
    <location>
        <begin position="190"/>
        <end position="203"/>
    </location>
</feature>
<feature type="region of interest" description="Disordered" evidence="1">
    <location>
        <begin position="138"/>
        <end position="214"/>
    </location>
</feature>
<feature type="compositionally biased region" description="Acidic residues" evidence="1">
    <location>
        <begin position="661"/>
        <end position="684"/>
    </location>
</feature>
<feature type="compositionally biased region" description="Acidic residues" evidence="1">
    <location>
        <begin position="140"/>
        <end position="189"/>
    </location>
</feature>
<organism evidence="2 3">
    <name type="scientific">Pseudocohnilembus persalinus</name>
    <name type="common">Ciliate</name>
    <dbReference type="NCBI Taxonomy" id="266149"/>
    <lineage>
        <taxon>Eukaryota</taxon>
        <taxon>Sar</taxon>
        <taxon>Alveolata</taxon>
        <taxon>Ciliophora</taxon>
        <taxon>Intramacronucleata</taxon>
        <taxon>Oligohymenophorea</taxon>
        <taxon>Scuticociliatia</taxon>
        <taxon>Philasterida</taxon>
        <taxon>Pseudocohnilembidae</taxon>
        <taxon>Pseudocohnilembus</taxon>
    </lineage>
</organism>
<dbReference type="OMA" id="DFNEYWP"/>
<feature type="compositionally biased region" description="Acidic residues" evidence="1">
    <location>
        <begin position="204"/>
        <end position="214"/>
    </location>
</feature>
<accession>A0A0V0Q992</accession>
<dbReference type="EMBL" id="LDAU01000229">
    <property type="protein sequence ID" value="KRW98803.1"/>
    <property type="molecule type" value="Genomic_DNA"/>
</dbReference>
<gene>
    <name evidence="2" type="ORF">PPERSA_10574</name>
</gene>
<dbReference type="AlphaFoldDB" id="A0A0V0Q992"/>
<reference evidence="2 3" key="1">
    <citation type="journal article" date="2015" name="Sci. Rep.">
        <title>Genome of the facultative scuticociliatosis pathogen Pseudocohnilembus persalinus provides insight into its virulence through horizontal gene transfer.</title>
        <authorList>
            <person name="Xiong J."/>
            <person name="Wang G."/>
            <person name="Cheng J."/>
            <person name="Tian M."/>
            <person name="Pan X."/>
            <person name="Warren A."/>
            <person name="Jiang C."/>
            <person name="Yuan D."/>
            <person name="Miao W."/>
        </authorList>
    </citation>
    <scope>NUCLEOTIDE SEQUENCE [LARGE SCALE GENOMIC DNA]</scope>
    <source>
        <strain evidence="2">36N120E</strain>
    </source>
</reference>
<evidence type="ECO:0000313" key="2">
    <source>
        <dbReference type="EMBL" id="KRW98803.1"/>
    </source>
</evidence>
<dbReference type="Pfam" id="PF05186">
    <property type="entry name" value="Dpy-30"/>
    <property type="match status" value="1"/>
</dbReference>
<dbReference type="Proteomes" id="UP000054937">
    <property type="component" value="Unassembled WGS sequence"/>
</dbReference>
<dbReference type="PANTHER" id="PTHR48079:SF6">
    <property type="entry name" value="NAD(P)-BINDING DOMAIN-CONTAINING PROTEIN-RELATED"/>
    <property type="match status" value="1"/>
</dbReference>
<dbReference type="PANTHER" id="PTHR48079">
    <property type="entry name" value="PROTEIN YEEZ"/>
    <property type="match status" value="1"/>
</dbReference>
<dbReference type="GO" id="GO:0004029">
    <property type="term" value="F:aldehyde dehydrogenase (NAD+) activity"/>
    <property type="evidence" value="ECO:0007669"/>
    <property type="project" value="TreeGrafter"/>
</dbReference>
<feature type="compositionally biased region" description="Basic residues" evidence="1">
    <location>
        <begin position="546"/>
        <end position="557"/>
    </location>
</feature>
<dbReference type="Gene3D" id="1.20.890.10">
    <property type="entry name" value="cAMP-dependent protein kinase regulatory subunit, dimerization-anchoring domain"/>
    <property type="match status" value="1"/>
</dbReference>
<dbReference type="InterPro" id="IPR027417">
    <property type="entry name" value="P-loop_NTPase"/>
</dbReference>
<dbReference type="InParanoid" id="A0A0V0Q992"/>
<evidence type="ECO:0000313" key="3">
    <source>
        <dbReference type="Proteomes" id="UP000054937"/>
    </source>
</evidence>
<dbReference type="InterPro" id="IPR047499">
    <property type="entry name" value="DD_AK7"/>
</dbReference>
<dbReference type="InterPro" id="IPR007858">
    <property type="entry name" value="Dpy-30_motif"/>
</dbReference>
<dbReference type="Gene3D" id="3.40.50.720">
    <property type="entry name" value="NAD(P)-binding Rossmann-like Domain"/>
    <property type="match status" value="1"/>
</dbReference>
<dbReference type="OrthoDB" id="10262413at2759"/>
<dbReference type="InterPro" id="IPR036291">
    <property type="entry name" value="NAD(P)-bd_dom_sf"/>
</dbReference>
<feature type="compositionally biased region" description="Acidic residues" evidence="1">
    <location>
        <begin position="638"/>
        <end position="654"/>
    </location>
</feature>
<feature type="compositionally biased region" description="Basic and acidic residues" evidence="1">
    <location>
        <begin position="558"/>
        <end position="585"/>
    </location>
</feature>
<dbReference type="InterPro" id="IPR051783">
    <property type="entry name" value="NAD(P)-dependent_oxidoreduct"/>
</dbReference>
<evidence type="ECO:0008006" key="4">
    <source>
        <dbReference type="Google" id="ProtNLM"/>
    </source>
</evidence>
<protein>
    <recommendedName>
        <fullName evidence="4">Dpy-30 motif protein</fullName>
    </recommendedName>
</protein>
<name>A0A0V0Q992_PSEPJ</name>
<dbReference type="GO" id="GO:0005737">
    <property type="term" value="C:cytoplasm"/>
    <property type="evidence" value="ECO:0007669"/>
    <property type="project" value="TreeGrafter"/>
</dbReference>
<dbReference type="CDD" id="cd22967">
    <property type="entry name" value="DD_AK7"/>
    <property type="match status" value="1"/>
</dbReference>
<sequence length="873" mass="102888">MSKRYFINNLDGLIGNSIIKQLTKSQNEEEEGEEEIEAVHMGTYLEQTRLDKGRGVRKILKRIKPKLSRKKMLEECDVYIYDMNSMINEENKQDFSDIKYVYEVLKGAELEEEKVLILVSDVRVWSNTEKKIKVVQEEVKEGEEGEEGGEEGEDQKEKQEGEDENQEENDEDQEQNSEEGEEGEEDGEEGQQKEKSQQGKNEQEQQEDEVEEVPVEYTSYVEADYEKRVPLDKYKKLKRMEDMILGLSGKENLKVYVVCSGVLYGEGEVIFKNLFKAAWLQQPVKLPYLGEGDNIVPTIHVQDLAKFIIKVAENPPEEQKYLFAIDNAQKRTQKDIIQAISSGVGSGQVESVEKTDLIAENQEDIFKLNIDLAPSSLLVSNDEENPVEFEWFAEKGLIENHQKVLAEFWKAHDLRPLKILMSTPEDERAKPESQFDWAAEKISEHYRIPILKVEQIIKEAAENIHDDILGDDVREEQENLLEYLNSKEKRDLDETMKVFYRLLKWRLSQNDCKNRGYILDNFPRFSQEADLIFFPQKGKKLERVRPKPKKMKRRRKQKPVDEQEEEMRKQKEKEEEEMRKLKEQEEKEEGEENGEDGEENDGEEKEEEENQEEDKAEQDEGEEQGEEGEEKDSQPDSNDPDFNSDDWEWYEVEEEEKKEGEGEEGEEQQPEEEEEQEEDEEQEEGAVQKKEVFYPESFIFIKRMERKKNATSAQSEIMDYFSMQNQEIFNYDMVGREQFEITEALRTYIERNIRPFNYLQPWQELKSSYDEFYNNKNAQKQEQKEILNAQNQAEIKSIKEKREKICKEQIEYVKENEGEIDIIKSLPFRNYLLEYVVPELNDGLVQVSNFLPDDPIEFLAEYLYEKSFEFSSN</sequence>
<dbReference type="SUPFAM" id="SSF51735">
    <property type="entry name" value="NAD(P)-binding Rossmann-fold domains"/>
    <property type="match status" value="1"/>
</dbReference>
<feature type="compositionally biased region" description="Acidic residues" evidence="1">
    <location>
        <begin position="586"/>
        <end position="630"/>
    </location>
</feature>